<evidence type="ECO:0000259" key="4">
    <source>
        <dbReference type="PROSITE" id="PS51332"/>
    </source>
</evidence>
<dbReference type="GO" id="GO:0050897">
    <property type="term" value="F:cobalt ion binding"/>
    <property type="evidence" value="ECO:0007669"/>
    <property type="project" value="InterPro"/>
</dbReference>
<feature type="domain" description="B12-binding N-terminal" evidence="5">
    <location>
        <begin position="1"/>
        <end position="91"/>
    </location>
</feature>
<evidence type="ECO:0000256" key="1">
    <source>
        <dbReference type="ARBA" id="ARBA00010854"/>
    </source>
</evidence>
<dbReference type="Gene3D" id="3.40.50.280">
    <property type="entry name" value="Cobalamin-binding domain"/>
    <property type="match status" value="1"/>
</dbReference>
<comment type="similarity">
    <text evidence="1">Belongs to the methylamine corrinoid protein family.</text>
</comment>
<dbReference type="AlphaFoldDB" id="A0A1W2BEE4"/>
<sequence length="229" mass="24577">MRPDKILKRLKKSVEEMEVSLAERAAKAAIAAGTDPVIAINEGLAKGMKTVSDLFDEGEAFIPHLLVAAEAFETGAAILTDSMSQEGKARTLQGKVLIFTVQGDIHDIGKNIVKTMLLANGFQVIDLGRDVTTAEAVEKAKEYAVDIIVAAALMRTTMPAQREILQALEEEGIRGQFKCMFGGSPVSAEWVKKIGGDAYAESASEAVEKAKELMGEIRSLQCLAKTHTA</sequence>
<gene>
    <name evidence="6" type="ORF">SAMN04488500_107117</name>
</gene>
<dbReference type="STRING" id="112901.SAMN04488500_107117"/>
<keyword evidence="7" id="KW-1185">Reference proteome</keyword>
<evidence type="ECO:0000313" key="7">
    <source>
        <dbReference type="Proteomes" id="UP000192738"/>
    </source>
</evidence>
<dbReference type="RefSeq" id="WP_084575627.1">
    <property type="nucleotide sequence ID" value="NZ_CP155572.1"/>
</dbReference>
<dbReference type="SMART" id="SM01018">
    <property type="entry name" value="B12-binding_2"/>
    <property type="match status" value="1"/>
</dbReference>
<dbReference type="EMBL" id="FWXI01000007">
    <property type="protein sequence ID" value="SMC71161.1"/>
    <property type="molecule type" value="Genomic_DNA"/>
</dbReference>
<proteinExistence type="inferred from homology"/>
<feature type="domain" description="B12-binding" evidence="4">
    <location>
        <begin position="93"/>
        <end position="224"/>
    </location>
</feature>
<dbReference type="PROSITE" id="PS51332">
    <property type="entry name" value="B12_BINDING"/>
    <property type="match status" value="1"/>
</dbReference>
<dbReference type="InterPro" id="IPR050554">
    <property type="entry name" value="Met_Synthase/Corrinoid"/>
</dbReference>
<dbReference type="PANTHER" id="PTHR45833">
    <property type="entry name" value="METHIONINE SYNTHASE"/>
    <property type="match status" value="1"/>
</dbReference>
<dbReference type="CDD" id="cd02070">
    <property type="entry name" value="corrinoid_protein_B12-BD"/>
    <property type="match status" value="1"/>
</dbReference>
<dbReference type="SUPFAM" id="SSF47644">
    <property type="entry name" value="Methionine synthase domain"/>
    <property type="match status" value="1"/>
</dbReference>
<dbReference type="Pfam" id="PF02310">
    <property type="entry name" value="B12-binding"/>
    <property type="match status" value="1"/>
</dbReference>
<dbReference type="InterPro" id="IPR036594">
    <property type="entry name" value="Meth_synthase_dom"/>
</dbReference>
<dbReference type="InterPro" id="IPR006158">
    <property type="entry name" value="Cobalamin-bd"/>
</dbReference>
<dbReference type="GO" id="GO:0015948">
    <property type="term" value="P:methanogenesis"/>
    <property type="evidence" value="ECO:0007669"/>
    <property type="project" value="InterPro"/>
</dbReference>
<accession>A0A1W2BEE4</accession>
<evidence type="ECO:0000313" key="6">
    <source>
        <dbReference type="EMBL" id="SMC71161.1"/>
    </source>
</evidence>
<dbReference type="InterPro" id="IPR012741">
    <property type="entry name" value="Corrinoid_p"/>
</dbReference>
<protein>
    <submittedName>
        <fullName evidence="6">Trimethylamine corrinoid protein</fullName>
    </submittedName>
</protein>
<evidence type="ECO:0000259" key="5">
    <source>
        <dbReference type="PROSITE" id="PS51337"/>
    </source>
</evidence>
<keyword evidence="3" id="KW-0170">Cobalt</keyword>
<dbReference type="Gene3D" id="1.10.1240.10">
    <property type="entry name" value="Methionine synthase domain"/>
    <property type="match status" value="1"/>
</dbReference>
<dbReference type="Pfam" id="PF02607">
    <property type="entry name" value="B12-binding_2"/>
    <property type="match status" value="1"/>
</dbReference>
<dbReference type="PROSITE" id="PS51337">
    <property type="entry name" value="B12_BINDING_NTER"/>
    <property type="match status" value="1"/>
</dbReference>
<dbReference type="GO" id="GO:0008705">
    <property type="term" value="F:methionine synthase activity"/>
    <property type="evidence" value="ECO:0007669"/>
    <property type="project" value="TreeGrafter"/>
</dbReference>
<dbReference type="OrthoDB" id="9783599at2"/>
<dbReference type="GO" id="GO:0031419">
    <property type="term" value="F:cobalamin binding"/>
    <property type="evidence" value="ECO:0007669"/>
    <property type="project" value="InterPro"/>
</dbReference>
<dbReference type="InterPro" id="IPR003759">
    <property type="entry name" value="Cbl-bd_cap"/>
</dbReference>
<dbReference type="GO" id="GO:0046653">
    <property type="term" value="P:tetrahydrofolate metabolic process"/>
    <property type="evidence" value="ECO:0007669"/>
    <property type="project" value="TreeGrafter"/>
</dbReference>
<dbReference type="SUPFAM" id="SSF52242">
    <property type="entry name" value="Cobalamin (vitamin B12)-binding domain"/>
    <property type="match status" value="1"/>
</dbReference>
<dbReference type="GO" id="GO:0050667">
    <property type="term" value="P:homocysteine metabolic process"/>
    <property type="evidence" value="ECO:0007669"/>
    <property type="project" value="TreeGrafter"/>
</dbReference>
<dbReference type="NCBIfam" id="TIGR02370">
    <property type="entry name" value="pyl_corrinoid"/>
    <property type="match status" value="1"/>
</dbReference>
<dbReference type="InterPro" id="IPR036724">
    <property type="entry name" value="Cobalamin-bd_sf"/>
</dbReference>
<dbReference type="PANTHER" id="PTHR45833:SF1">
    <property type="entry name" value="METHIONINE SYNTHASE"/>
    <property type="match status" value="1"/>
</dbReference>
<reference evidence="6 7" key="1">
    <citation type="submission" date="2017-04" db="EMBL/GenBank/DDBJ databases">
        <authorList>
            <person name="Afonso C.L."/>
            <person name="Miller P.J."/>
            <person name="Scott M.A."/>
            <person name="Spackman E."/>
            <person name="Goraichik I."/>
            <person name="Dimitrov K.M."/>
            <person name="Suarez D.L."/>
            <person name="Swayne D.E."/>
        </authorList>
    </citation>
    <scope>NUCLEOTIDE SEQUENCE [LARGE SCALE GENOMIC DNA]</scope>
    <source>
        <strain evidence="6 7">DSM 5090</strain>
    </source>
</reference>
<dbReference type="FunFam" id="3.40.50.280:FF:000003">
    <property type="entry name" value="Dimethylamine methyltransferase corrinoid protein"/>
    <property type="match status" value="1"/>
</dbReference>
<keyword evidence="2" id="KW-0479">Metal-binding</keyword>
<evidence type="ECO:0000256" key="3">
    <source>
        <dbReference type="ARBA" id="ARBA00023285"/>
    </source>
</evidence>
<dbReference type="Proteomes" id="UP000192738">
    <property type="component" value="Unassembled WGS sequence"/>
</dbReference>
<organism evidence="6 7">
    <name type="scientific">Sporomusa malonica</name>
    <dbReference type="NCBI Taxonomy" id="112901"/>
    <lineage>
        <taxon>Bacteria</taxon>
        <taxon>Bacillati</taxon>
        <taxon>Bacillota</taxon>
        <taxon>Negativicutes</taxon>
        <taxon>Selenomonadales</taxon>
        <taxon>Sporomusaceae</taxon>
        <taxon>Sporomusa</taxon>
    </lineage>
</organism>
<evidence type="ECO:0000256" key="2">
    <source>
        <dbReference type="ARBA" id="ARBA00022723"/>
    </source>
</evidence>
<name>A0A1W2BEE4_9FIRM</name>
<dbReference type="GO" id="GO:0005829">
    <property type="term" value="C:cytosol"/>
    <property type="evidence" value="ECO:0007669"/>
    <property type="project" value="TreeGrafter"/>
</dbReference>